<proteinExistence type="predicted"/>
<dbReference type="RefSeq" id="WP_145858387.1">
    <property type="nucleotide sequence ID" value="NZ_RPFW01000006.1"/>
</dbReference>
<dbReference type="AlphaFoldDB" id="A0A6P2BSL9"/>
<dbReference type="EMBL" id="RPFW01000006">
    <property type="protein sequence ID" value="TVZ01637.1"/>
    <property type="molecule type" value="Genomic_DNA"/>
</dbReference>
<name>A0A6P2BSL9_9ACTN</name>
<evidence type="ECO:0008006" key="3">
    <source>
        <dbReference type="Google" id="ProtNLM"/>
    </source>
</evidence>
<protein>
    <recommendedName>
        <fullName evidence="3">tRNA adenosine deaminase</fullName>
    </recommendedName>
</protein>
<gene>
    <name evidence="1" type="ORF">EAS64_29605</name>
</gene>
<evidence type="ECO:0000313" key="2">
    <source>
        <dbReference type="Proteomes" id="UP000460272"/>
    </source>
</evidence>
<organism evidence="1 2">
    <name type="scientific">Trebonia kvetii</name>
    <dbReference type="NCBI Taxonomy" id="2480626"/>
    <lineage>
        <taxon>Bacteria</taxon>
        <taxon>Bacillati</taxon>
        <taxon>Actinomycetota</taxon>
        <taxon>Actinomycetes</taxon>
        <taxon>Streptosporangiales</taxon>
        <taxon>Treboniaceae</taxon>
        <taxon>Trebonia</taxon>
    </lineage>
</organism>
<dbReference type="NCBIfam" id="TIGR03941">
    <property type="entry name" value="tRNA_deam_assoc"/>
    <property type="match status" value="1"/>
</dbReference>
<accession>A0A6P2BSL9</accession>
<evidence type="ECO:0000313" key="1">
    <source>
        <dbReference type="EMBL" id="TVZ01637.1"/>
    </source>
</evidence>
<dbReference type="OrthoDB" id="5189541at2"/>
<dbReference type="Proteomes" id="UP000460272">
    <property type="component" value="Unassembled WGS sequence"/>
</dbReference>
<keyword evidence="2" id="KW-1185">Reference proteome</keyword>
<comment type="caution">
    <text evidence="1">The sequence shown here is derived from an EMBL/GenBank/DDBJ whole genome shotgun (WGS) entry which is preliminary data.</text>
</comment>
<reference evidence="1 2" key="1">
    <citation type="submission" date="2018-11" db="EMBL/GenBank/DDBJ databases">
        <title>Trebonia kvetii gen.nov., sp.nov., a novel acidophilic actinobacterium, and proposal of the new actinobacterial family Treboniaceae fam. nov.</title>
        <authorList>
            <person name="Rapoport D."/>
            <person name="Sagova-Mareckova M."/>
            <person name="Sedlacek I."/>
            <person name="Provaznik J."/>
            <person name="Kralova S."/>
            <person name="Pavlinic D."/>
            <person name="Benes V."/>
            <person name="Kopecky J."/>
        </authorList>
    </citation>
    <scope>NUCLEOTIDE SEQUENCE [LARGE SCALE GENOMIC DNA]</scope>
    <source>
        <strain evidence="1 2">15Tr583</strain>
    </source>
</reference>
<sequence>MPEVSETDFAIVVFREDDSWDADVLPAAMTNDLAGFIRVLRQQPSIAGTIGLAGIDDYFFVAIRVVGNQVTVLLSDIGAALDYPLAEQVLDYLEIPVPDEEDLDQVLPVGDLSIFADLGLDEMELAAICSRLDFESDDDPWDHVEDAVESIAVRLGFGPAMERALDVALGA</sequence>
<dbReference type="InterPro" id="IPR023869">
    <property type="entry name" value="tRNA_Adeno_NH3ase_assoc_put"/>
</dbReference>